<comment type="subcellular location">
    <subcellularLocation>
        <location evidence="10">Cytoplasm</location>
    </subcellularLocation>
</comment>
<comment type="subunit">
    <text evidence="10">Monomer.</text>
</comment>
<name>A0A840J8K4_9PSEU</name>
<feature type="short sequence motif" description="'KMSKS' region" evidence="10">
    <location>
        <begin position="527"/>
        <end position="531"/>
    </location>
</feature>
<dbReference type="Pfam" id="PF08264">
    <property type="entry name" value="Anticodon_1"/>
    <property type="match status" value="1"/>
</dbReference>
<proteinExistence type="inferred from homology"/>
<dbReference type="EC" id="6.1.1.9" evidence="10"/>
<feature type="domain" description="Valyl-tRNA synthetase tRNA-binding arm" evidence="13">
    <location>
        <begin position="808"/>
        <end position="870"/>
    </location>
</feature>
<dbReference type="GO" id="GO:0006438">
    <property type="term" value="P:valyl-tRNA aminoacylation"/>
    <property type="evidence" value="ECO:0007669"/>
    <property type="project" value="UniProtKB-UniRule"/>
</dbReference>
<dbReference type="GO" id="GO:0005524">
    <property type="term" value="F:ATP binding"/>
    <property type="evidence" value="ECO:0007669"/>
    <property type="project" value="UniProtKB-UniRule"/>
</dbReference>
<dbReference type="InterPro" id="IPR001412">
    <property type="entry name" value="aa-tRNA-synth_I_CS"/>
</dbReference>
<dbReference type="Gene3D" id="1.10.730.10">
    <property type="entry name" value="Isoleucyl-tRNA Synthetase, Domain 1"/>
    <property type="match status" value="1"/>
</dbReference>
<reference evidence="14 15" key="1">
    <citation type="submission" date="2020-08" db="EMBL/GenBank/DDBJ databases">
        <title>Sequencing the genomes of 1000 actinobacteria strains.</title>
        <authorList>
            <person name="Klenk H.-P."/>
        </authorList>
    </citation>
    <scope>NUCLEOTIDE SEQUENCE [LARGE SCALE GENOMIC DNA]</scope>
    <source>
        <strain evidence="14 15">DSM 45859</strain>
    </source>
</reference>
<evidence type="ECO:0000259" key="13">
    <source>
        <dbReference type="Pfam" id="PF10458"/>
    </source>
</evidence>
<dbReference type="GO" id="GO:0005829">
    <property type="term" value="C:cytosol"/>
    <property type="evidence" value="ECO:0007669"/>
    <property type="project" value="TreeGrafter"/>
</dbReference>
<dbReference type="InterPro" id="IPR014729">
    <property type="entry name" value="Rossmann-like_a/b/a_fold"/>
</dbReference>
<dbReference type="Pfam" id="PF10458">
    <property type="entry name" value="Val_tRNA-synt_C"/>
    <property type="match status" value="1"/>
</dbReference>
<dbReference type="InterPro" id="IPR019499">
    <property type="entry name" value="Val-tRNA_synth_tRNA-bd"/>
</dbReference>
<keyword evidence="5 10" id="KW-0648">Protein biosynthesis</keyword>
<evidence type="ECO:0000313" key="14">
    <source>
        <dbReference type="EMBL" id="MBB4689752.1"/>
    </source>
</evidence>
<keyword evidence="4 10" id="KW-0067">ATP-binding</keyword>
<dbReference type="InterPro" id="IPR009080">
    <property type="entry name" value="tRNAsynth_Ia_anticodon-bd"/>
</dbReference>
<dbReference type="FunFam" id="1.10.287.380:FF:000001">
    <property type="entry name" value="Valine--tRNA ligase"/>
    <property type="match status" value="1"/>
</dbReference>
<dbReference type="SUPFAM" id="SSF52374">
    <property type="entry name" value="Nucleotidylyl transferase"/>
    <property type="match status" value="1"/>
</dbReference>
<dbReference type="InterPro" id="IPR009008">
    <property type="entry name" value="Val/Leu/Ile-tRNA-synth_edit"/>
</dbReference>
<evidence type="ECO:0000256" key="10">
    <source>
        <dbReference type="HAMAP-Rule" id="MF_02004"/>
    </source>
</evidence>
<dbReference type="InterPro" id="IPR010978">
    <property type="entry name" value="tRNA-bd_arm"/>
</dbReference>
<dbReference type="EMBL" id="JACHMG010000001">
    <property type="protein sequence ID" value="MBB4689752.1"/>
    <property type="molecule type" value="Genomic_DNA"/>
</dbReference>
<comment type="domain">
    <text evidence="10">ValRS has two distinct active sites: one for aminoacylation and one for editing. The misactivated threonine is translocated from the active site to the editing site.</text>
</comment>
<dbReference type="Pfam" id="PF00133">
    <property type="entry name" value="tRNA-synt_1"/>
    <property type="match status" value="1"/>
</dbReference>
<dbReference type="CDD" id="cd07962">
    <property type="entry name" value="Anticodon_Ia_Val"/>
    <property type="match status" value="1"/>
</dbReference>
<dbReference type="FunFam" id="3.40.50.620:FF:000098">
    <property type="entry name" value="Valine--tRNA ligase"/>
    <property type="match status" value="1"/>
</dbReference>
<comment type="caution">
    <text evidence="14">The sequence shown here is derived from an EMBL/GenBank/DDBJ whole genome shotgun (WGS) entry which is preliminary data.</text>
</comment>
<keyword evidence="1 10" id="KW-0963">Cytoplasm</keyword>
<organism evidence="14 15">
    <name type="scientific">Amycolatopsis jiangsuensis</name>
    <dbReference type="NCBI Taxonomy" id="1181879"/>
    <lineage>
        <taxon>Bacteria</taxon>
        <taxon>Bacillati</taxon>
        <taxon>Actinomycetota</taxon>
        <taxon>Actinomycetes</taxon>
        <taxon>Pseudonocardiales</taxon>
        <taxon>Pseudonocardiaceae</taxon>
        <taxon>Amycolatopsis</taxon>
    </lineage>
</organism>
<evidence type="ECO:0000313" key="15">
    <source>
        <dbReference type="Proteomes" id="UP000581769"/>
    </source>
</evidence>
<sequence length="881" mass="97887">MTENAPQQKTDLPGAWDPAAEEAPLYDRWVAAGYFTADATSDKPPFSIVLPPPNVTGSLHMGHALNHTLMDAMSRRRRMQGYEVLWLPGMDHAGIATQNVVERQLAGEGLSRHDLGRERFVERVWEWKAEYGGRILGQMKRLGDGVDWSRERFTMDENLSKAVQTVFKNFYDAGLIYRAERIINWCPRCQTALSDIEVDHSEDEGELVSIRYGEGENAIVVATTRAETMLGDTGIAVHPDDERYAHLVGTQVELPLTGRKIPIVADRHVDPEFGTGAVKVTPAHDPNDFEIGRRHDLPMLTVMNERAEITVAGPFDGLDRFEARPAVVAALREQGRIVAEKRPYLHSVGHCSRCDTVVEPRLSLQWWVKVAELAKAAGDAVRDGRTRIHPADLEKRYFDWVDNMHDWTISRQLWWGHRIPVWYGPDGEVVCVGPDEQPPAGEGWTQDPDVLDTWFSSGLWPMSTMGWPSSSADLAKFYPTSVLSTGYDILFFWVVRMMMFGVQEMDGRQPFDHVYLHGLIRDANGKKMSKSRGNVIDPLEWMDTYGADATRFTLARGANPGADMALADEWAAGSRNFCTKLWNASKFAMMNGADATGPLPAAAELTEADRWILGRLAALVSEVDELFEEFQFAKVANALYQFTWNELCDWYLELAKVQLYQGDSVRVEATRTVLGHVLDAVLRLLHPFVPFVTEKLWTALTGGESLVIAAWPEPVGGYADPAADARVADVQKLITEIRRFRADQGLKPGQKVVARLTGDGFPAGHENAIRSLVRLTPPDDGFTVSASLEVSLAGGVVTVELDTSGTIDVAAERKRLQKDLGAAQKELAQTDGKLGNESFIAKAPAQVIEKIKLRRETAVADITRIEARLGLLPQNSLPQQS</sequence>
<dbReference type="FunFam" id="3.90.740.10:FF:000005">
    <property type="entry name" value="Valine--tRNA ligase, mitochondrial"/>
    <property type="match status" value="1"/>
</dbReference>
<dbReference type="Gene3D" id="3.40.50.620">
    <property type="entry name" value="HUPs"/>
    <property type="match status" value="2"/>
</dbReference>
<dbReference type="FunFam" id="3.40.50.620:FF:000129">
    <property type="entry name" value="Valine--tRNA ligase"/>
    <property type="match status" value="1"/>
</dbReference>
<feature type="domain" description="Aminoacyl-tRNA synthetase class Ia" evidence="11">
    <location>
        <begin position="25"/>
        <end position="566"/>
    </location>
</feature>
<evidence type="ECO:0000256" key="5">
    <source>
        <dbReference type="ARBA" id="ARBA00022917"/>
    </source>
</evidence>
<dbReference type="RefSeq" id="WP_184784224.1">
    <property type="nucleotide sequence ID" value="NZ_JACHMG010000001.1"/>
</dbReference>
<feature type="domain" description="Methionyl/Valyl/Leucyl/Isoleucyl-tRNA synthetase anticodon-binding" evidence="12">
    <location>
        <begin position="609"/>
        <end position="752"/>
    </location>
</feature>
<protein>
    <recommendedName>
        <fullName evidence="10">Valine--tRNA ligase</fullName>
        <ecNumber evidence="10">6.1.1.9</ecNumber>
    </recommendedName>
    <alternativeName>
        <fullName evidence="10">Valyl-tRNA synthetase</fullName>
        <shortName evidence="10">ValRS</shortName>
    </alternativeName>
</protein>
<evidence type="ECO:0000256" key="9">
    <source>
        <dbReference type="ARBA" id="ARBA00060830"/>
    </source>
</evidence>
<dbReference type="NCBIfam" id="TIGR00422">
    <property type="entry name" value="valS"/>
    <property type="match status" value="1"/>
</dbReference>
<dbReference type="PROSITE" id="PS00178">
    <property type="entry name" value="AA_TRNA_LIGASE_I"/>
    <property type="match status" value="1"/>
</dbReference>
<accession>A0A840J8K4</accession>
<dbReference type="NCBIfam" id="NF004349">
    <property type="entry name" value="PRK05729.1"/>
    <property type="match status" value="1"/>
</dbReference>
<evidence type="ECO:0000259" key="11">
    <source>
        <dbReference type="Pfam" id="PF00133"/>
    </source>
</evidence>
<evidence type="ECO:0000256" key="3">
    <source>
        <dbReference type="ARBA" id="ARBA00022741"/>
    </source>
</evidence>
<dbReference type="InterPro" id="IPR013155">
    <property type="entry name" value="M/V/L/I-tRNA-synth_anticd-bd"/>
</dbReference>
<keyword evidence="3 10" id="KW-0547">Nucleotide-binding</keyword>
<evidence type="ECO:0000256" key="4">
    <source>
        <dbReference type="ARBA" id="ARBA00022840"/>
    </source>
</evidence>
<comment type="domain">
    <text evidence="10">The C-terminal coiled-coil domain is crucial for aminoacylation activity.</text>
</comment>
<keyword evidence="2 10" id="KW-0436">Ligase</keyword>
<gene>
    <name evidence="10" type="primary">valS</name>
    <name evidence="14" type="ORF">BJY18_007237</name>
</gene>
<feature type="binding site" evidence="10">
    <location>
        <position position="530"/>
    </location>
    <ligand>
        <name>ATP</name>
        <dbReference type="ChEBI" id="CHEBI:30616"/>
    </ligand>
</feature>
<evidence type="ECO:0000256" key="2">
    <source>
        <dbReference type="ARBA" id="ARBA00022598"/>
    </source>
</evidence>
<dbReference type="AlphaFoldDB" id="A0A840J8K4"/>
<dbReference type="CDD" id="cd00817">
    <property type="entry name" value="ValRS_core"/>
    <property type="match status" value="1"/>
</dbReference>
<dbReference type="PANTHER" id="PTHR11946:SF93">
    <property type="entry name" value="VALINE--TRNA LIGASE, CHLOROPLASTIC_MITOCHONDRIAL 2"/>
    <property type="match status" value="1"/>
</dbReference>
<keyword evidence="15" id="KW-1185">Reference proteome</keyword>
<comment type="similarity">
    <text evidence="9 10">Belongs to the class-I aminoacyl-tRNA synthetase family. ValS type 1 subfamily.</text>
</comment>
<dbReference type="Proteomes" id="UP000581769">
    <property type="component" value="Unassembled WGS sequence"/>
</dbReference>
<dbReference type="InterPro" id="IPR037118">
    <property type="entry name" value="Val-tRNA_synth_C_sf"/>
</dbReference>
<feature type="short sequence motif" description="'HIGH' region" evidence="10">
    <location>
        <begin position="53"/>
        <end position="63"/>
    </location>
</feature>
<dbReference type="PRINTS" id="PR00986">
    <property type="entry name" value="TRNASYNTHVAL"/>
</dbReference>
<dbReference type="InterPro" id="IPR033705">
    <property type="entry name" value="Anticodon_Ia_Val"/>
</dbReference>
<dbReference type="HAMAP" id="MF_02004">
    <property type="entry name" value="Val_tRNA_synth_type1"/>
    <property type="match status" value="1"/>
</dbReference>
<dbReference type="SUPFAM" id="SSF46589">
    <property type="entry name" value="tRNA-binding arm"/>
    <property type="match status" value="1"/>
</dbReference>
<dbReference type="SUPFAM" id="SSF47323">
    <property type="entry name" value="Anticodon-binding domain of a subclass of class I aminoacyl-tRNA synthetases"/>
    <property type="match status" value="1"/>
</dbReference>
<keyword evidence="6 10" id="KW-0175">Coiled coil</keyword>
<evidence type="ECO:0000256" key="8">
    <source>
        <dbReference type="ARBA" id="ARBA00047552"/>
    </source>
</evidence>
<dbReference type="GO" id="GO:0002161">
    <property type="term" value="F:aminoacyl-tRNA deacylase activity"/>
    <property type="evidence" value="ECO:0007669"/>
    <property type="project" value="InterPro"/>
</dbReference>
<dbReference type="Gene3D" id="1.10.287.380">
    <property type="entry name" value="Valyl-tRNA synthetase, C-terminal domain"/>
    <property type="match status" value="1"/>
</dbReference>
<dbReference type="InterPro" id="IPR002303">
    <property type="entry name" value="Valyl-tRNA_ligase"/>
</dbReference>
<dbReference type="PANTHER" id="PTHR11946">
    <property type="entry name" value="VALYL-TRNA SYNTHETASES"/>
    <property type="match status" value="1"/>
</dbReference>
<evidence type="ECO:0000256" key="1">
    <source>
        <dbReference type="ARBA" id="ARBA00022490"/>
    </source>
</evidence>
<dbReference type="GO" id="GO:0004832">
    <property type="term" value="F:valine-tRNA ligase activity"/>
    <property type="evidence" value="ECO:0007669"/>
    <property type="project" value="UniProtKB-UniRule"/>
</dbReference>
<evidence type="ECO:0000256" key="6">
    <source>
        <dbReference type="ARBA" id="ARBA00023054"/>
    </source>
</evidence>
<dbReference type="SUPFAM" id="SSF50677">
    <property type="entry name" value="ValRS/IleRS/LeuRS editing domain"/>
    <property type="match status" value="1"/>
</dbReference>
<comment type="catalytic activity">
    <reaction evidence="8 10">
        <text>tRNA(Val) + L-valine + ATP = L-valyl-tRNA(Val) + AMP + diphosphate</text>
        <dbReference type="Rhea" id="RHEA:10704"/>
        <dbReference type="Rhea" id="RHEA-COMP:9672"/>
        <dbReference type="Rhea" id="RHEA-COMP:9708"/>
        <dbReference type="ChEBI" id="CHEBI:30616"/>
        <dbReference type="ChEBI" id="CHEBI:33019"/>
        <dbReference type="ChEBI" id="CHEBI:57762"/>
        <dbReference type="ChEBI" id="CHEBI:78442"/>
        <dbReference type="ChEBI" id="CHEBI:78537"/>
        <dbReference type="ChEBI" id="CHEBI:456215"/>
        <dbReference type="EC" id="6.1.1.9"/>
    </reaction>
</comment>
<dbReference type="InterPro" id="IPR002300">
    <property type="entry name" value="aa-tRNA-synth_Ia"/>
</dbReference>
<evidence type="ECO:0000256" key="7">
    <source>
        <dbReference type="ARBA" id="ARBA00023146"/>
    </source>
</evidence>
<comment type="function">
    <text evidence="10">Catalyzes the attachment of valine to tRNA(Val). As ValRS can inadvertently accommodate and process structurally similar amino acids such as threonine, to avoid such errors, it has a 'posttransfer' editing activity that hydrolyzes mischarged Thr-tRNA(Val) in a tRNA-dependent manner.</text>
</comment>
<evidence type="ECO:0000259" key="12">
    <source>
        <dbReference type="Pfam" id="PF08264"/>
    </source>
</evidence>
<keyword evidence="7 10" id="KW-0030">Aminoacyl-tRNA synthetase</keyword>
<dbReference type="Gene3D" id="3.90.740.10">
    <property type="entry name" value="Valyl/Leucyl/Isoleucyl-tRNA synthetase, editing domain"/>
    <property type="match status" value="1"/>
</dbReference>